<dbReference type="Gene3D" id="2.30.110.10">
    <property type="entry name" value="Electron Transport, Fmn-binding Protein, Chain A"/>
    <property type="match status" value="1"/>
</dbReference>
<dbReference type="RefSeq" id="WP_169351681.1">
    <property type="nucleotide sequence ID" value="NZ_JABBJJ010000437.1"/>
</dbReference>
<dbReference type="PANTHER" id="PTHR42815">
    <property type="entry name" value="FAD-BINDING, PUTATIVE (AFU_ORTHOLOGUE AFUA_6G07600)-RELATED"/>
    <property type="match status" value="1"/>
</dbReference>
<evidence type="ECO:0000259" key="1">
    <source>
        <dbReference type="Pfam" id="PF01243"/>
    </source>
</evidence>
<sequence length="304" mass="33732">MGSPFHRGELAVQEREGTVREAERVGRSIGSTFPRAASDFLRTQRMVVVASRVPDSGRVWASLLTGEPGFASVRDEHSLQVLAEPVREDPLHAVLREESDVGLLGIELATRRRMKARGRTEPLPTGGFLLWPRSVYSLCPKYIQAREVQPPSEPSPEAVAEVVHSGTELTEAQREWLGRADTFFIATHTEEGGADASHRGGNPGFVRVHDARSFEFPDYAGNNMFNTLGNLALDARAGLLLIDFEGGGTLQLTGRAQATWAPERLARHAGAKRVVDFHVEEVRESRGVTPLRWRFLEYSRFNPR</sequence>
<organism evidence="2 3">
    <name type="scientific">Pyxidicoccus fallax</name>
    <dbReference type="NCBI Taxonomy" id="394095"/>
    <lineage>
        <taxon>Bacteria</taxon>
        <taxon>Pseudomonadati</taxon>
        <taxon>Myxococcota</taxon>
        <taxon>Myxococcia</taxon>
        <taxon>Myxococcales</taxon>
        <taxon>Cystobacterineae</taxon>
        <taxon>Myxococcaceae</taxon>
        <taxon>Pyxidicoccus</taxon>
    </lineage>
</organism>
<gene>
    <name evidence="2" type="ORF">HG543_47985</name>
</gene>
<dbReference type="InterPro" id="IPR011576">
    <property type="entry name" value="Pyridox_Oxase_N"/>
</dbReference>
<dbReference type="SUPFAM" id="SSF50475">
    <property type="entry name" value="FMN-binding split barrel"/>
    <property type="match status" value="1"/>
</dbReference>
<dbReference type="PANTHER" id="PTHR42815:SF2">
    <property type="entry name" value="FAD-BINDING, PUTATIVE (AFU_ORTHOLOGUE AFUA_6G07600)-RELATED"/>
    <property type="match status" value="1"/>
</dbReference>
<comment type="caution">
    <text evidence="2">The sequence shown here is derived from an EMBL/GenBank/DDBJ whole genome shotgun (WGS) entry which is preliminary data.</text>
</comment>
<evidence type="ECO:0000313" key="2">
    <source>
        <dbReference type="EMBL" id="NMO22548.1"/>
    </source>
</evidence>
<dbReference type="Proteomes" id="UP000518300">
    <property type="component" value="Unassembled WGS sequence"/>
</dbReference>
<name>A0A848LWP5_9BACT</name>
<dbReference type="Pfam" id="PF01243">
    <property type="entry name" value="PNPOx_N"/>
    <property type="match status" value="1"/>
</dbReference>
<keyword evidence="3" id="KW-1185">Reference proteome</keyword>
<reference evidence="2 3" key="1">
    <citation type="submission" date="2020-04" db="EMBL/GenBank/DDBJ databases">
        <title>Draft genome of Pyxidicoccus fallax type strain.</title>
        <authorList>
            <person name="Whitworth D.E."/>
        </authorList>
    </citation>
    <scope>NUCLEOTIDE SEQUENCE [LARGE SCALE GENOMIC DNA]</scope>
    <source>
        <strain evidence="2 3">DSM 14698</strain>
    </source>
</reference>
<proteinExistence type="predicted"/>
<feature type="domain" description="Pyridoxamine 5'-phosphate oxidase N-terminal" evidence="1">
    <location>
        <begin position="169"/>
        <end position="281"/>
    </location>
</feature>
<dbReference type="AlphaFoldDB" id="A0A848LWP5"/>
<accession>A0A848LWP5</accession>
<dbReference type="EMBL" id="JABBJJ010000437">
    <property type="protein sequence ID" value="NMO22548.1"/>
    <property type="molecule type" value="Genomic_DNA"/>
</dbReference>
<evidence type="ECO:0000313" key="3">
    <source>
        <dbReference type="Proteomes" id="UP000518300"/>
    </source>
</evidence>
<protein>
    <submittedName>
        <fullName evidence="2">Pyridoxamine 5-phosphate oxidase</fullName>
    </submittedName>
</protein>
<dbReference type="InterPro" id="IPR012349">
    <property type="entry name" value="Split_barrel_FMN-bd"/>
</dbReference>